<keyword evidence="5" id="KW-0408">Iron</keyword>
<evidence type="ECO:0000313" key="10">
    <source>
        <dbReference type="Proteomes" id="UP001319200"/>
    </source>
</evidence>
<evidence type="ECO:0000256" key="4">
    <source>
        <dbReference type="ARBA" id="ARBA00022982"/>
    </source>
</evidence>
<evidence type="ECO:0000256" key="1">
    <source>
        <dbReference type="ARBA" id="ARBA00022448"/>
    </source>
</evidence>
<protein>
    <submittedName>
        <fullName evidence="9">Cytochrome c oxidase accessory protein CcoG</fullName>
    </submittedName>
</protein>
<evidence type="ECO:0000256" key="3">
    <source>
        <dbReference type="ARBA" id="ARBA00022723"/>
    </source>
</evidence>
<dbReference type="PROSITE" id="PS51379">
    <property type="entry name" value="4FE4S_FER_2"/>
    <property type="match status" value="1"/>
</dbReference>
<evidence type="ECO:0000259" key="8">
    <source>
        <dbReference type="PROSITE" id="PS51379"/>
    </source>
</evidence>
<keyword evidence="2" id="KW-0004">4Fe-4S</keyword>
<keyword evidence="7" id="KW-0472">Membrane</keyword>
<keyword evidence="7" id="KW-0812">Transmembrane</keyword>
<sequence>MEGEIRIDLRKERLAKSLANIEAGTGEEFRDTIATVDAAGKRLWIYPKKPSGRLHQWRIAVTVVLLSLLFAGPFLKIGGQPLLLLNIFERRFVIFGQAFWPQDFVLLAITLIAFFAFIILFTVVFGRIWCGWLCPQTLFMEMVFRKIEYLIEGDAAAQRRLAREPWHWNKLGKKTLKHAIFLLISILIAHTVLAYIIGAKDTFAIITQSPALNPAGFIAMISFTGIFYFVYAKFREQACIAVCPYGRLQGVLLGKESIVVAYDWLRGEPRGHLKKNQVSAANPGDCIDCKLCVHVCPTGIDIRNGTQMECVNCTACIDACDDVMIKIGKPKGLIRFASINSITDRIQNIVNLRVIGYSFLLVTLMSMLSFALITRSDVETTILKVPGTLYQREGGVISNLYNVEFINKTFDGLKLEIKVESPATASLYKVDGKEITVPAEGMAKGVYFIKIPEKDITNARTVVTLGIYSQGKKLETVKAKFIRPVTKASDAKRN</sequence>
<feature type="domain" description="4Fe-4S ferredoxin-type" evidence="8">
    <location>
        <begin position="277"/>
        <end position="305"/>
    </location>
</feature>
<dbReference type="GO" id="GO:0046872">
    <property type="term" value="F:metal ion binding"/>
    <property type="evidence" value="ECO:0007669"/>
    <property type="project" value="UniProtKB-KW"/>
</dbReference>
<dbReference type="Gene3D" id="2.60.40.10">
    <property type="entry name" value="Immunoglobulins"/>
    <property type="match status" value="1"/>
</dbReference>
<feature type="transmembrane region" description="Helical" evidence="7">
    <location>
        <begin position="104"/>
        <end position="130"/>
    </location>
</feature>
<dbReference type="GO" id="GO:0005886">
    <property type="term" value="C:plasma membrane"/>
    <property type="evidence" value="ECO:0007669"/>
    <property type="project" value="TreeGrafter"/>
</dbReference>
<evidence type="ECO:0000256" key="6">
    <source>
        <dbReference type="ARBA" id="ARBA00023014"/>
    </source>
</evidence>
<feature type="transmembrane region" description="Helical" evidence="7">
    <location>
        <begin position="179"/>
        <end position="199"/>
    </location>
</feature>
<keyword evidence="10" id="KW-1185">Reference proteome</keyword>
<dbReference type="NCBIfam" id="TIGR02745">
    <property type="entry name" value="ccoG_rdxA_fixG"/>
    <property type="match status" value="1"/>
</dbReference>
<reference evidence="9 10" key="1">
    <citation type="submission" date="2021-05" db="EMBL/GenBank/DDBJ databases">
        <title>A Polyphasic approach of four new species of the genus Ohtaekwangia: Ohtaekwangia histidinii sp. nov., Ohtaekwangia cretensis sp. nov., Ohtaekwangia indiensis sp. nov., Ohtaekwangia reichenbachii sp. nov. from diverse environment.</title>
        <authorList>
            <person name="Octaviana S."/>
        </authorList>
    </citation>
    <scope>NUCLEOTIDE SEQUENCE [LARGE SCALE GENOMIC DNA]</scope>
    <source>
        <strain evidence="9 10">PWU4</strain>
    </source>
</reference>
<dbReference type="AlphaFoldDB" id="A0AAP2DL33"/>
<keyword evidence="4" id="KW-0249">Electron transport</keyword>
<dbReference type="InterPro" id="IPR013783">
    <property type="entry name" value="Ig-like_fold"/>
</dbReference>
<dbReference type="Pfam" id="PF11614">
    <property type="entry name" value="FixG_C"/>
    <property type="match status" value="1"/>
</dbReference>
<dbReference type="SUPFAM" id="SSF54862">
    <property type="entry name" value="4Fe-4S ferredoxins"/>
    <property type="match status" value="1"/>
</dbReference>
<keyword evidence="1" id="KW-0813">Transport</keyword>
<evidence type="ECO:0000256" key="5">
    <source>
        <dbReference type="ARBA" id="ARBA00023004"/>
    </source>
</evidence>
<comment type="caution">
    <text evidence="9">The sequence shown here is derived from an EMBL/GenBank/DDBJ whole genome shotgun (WGS) entry which is preliminary data.</text>
</comment>
<dbReference type="GO" id="GO:0051539">
    <property type="term" value="F:4 iron, 4 sulfur cluster binding"/>
    <property type="evidence" value="ECO:0007669"/>
    <property type="project" value="UniProtKB-KW"/>
</dbReference>
<organism evidence="9 10">
    <name type="scientific">Chryseosolibacter histidini</name>
    <dbReference type="NCBI Taxonomy" id="2782349"/>
    <lineage>
        <taxon>Bacteria</taxon>
        <taxon>Pseudomonadati</taxon>
        <taxon>Bacteroidota</taxon>
        <taxon>Cytophagia</taxon>
        <taxon>Cytophagales</taxon>
        <taxon>Chryseotaleaceae</taxon>
        <taxon>Chryseosolibacter</taxon>
    </lineage>
</organism>
<dbReference type="InterPro" id="IPR014116">
    <property type="entry name" value="Cyt_c_oxidase_cbb3_FixG"/>
</dbReference>
<keyword evidence="7" id="KW-1133">Transmembrane helix</keyword>
<evidence type="ECO:0000256" key="2">
    <source>
        <dbReference type="ARBA" id="ARBA00022485"/>
    </source>
</evidence>
<dbReference type="InterPro" id="IPR017896">
    <property type="entry name" value="4Fe4S_Fe-S-bd"/>
</dbReference>
<name>A0AAP2DL33_9BACT</name>
<dbReference type="Pfam" id="PF13746">
    <property type="entry name" value="Fer4_18"/>
    <property type="match status" value="1"/>
</dbReference>
<feature type="transmembrane region" description="Helical" evidence="7">
    <location>
        <begin position="211"/>
        <end position="231"/>
    </location>
</feature>
<evidence type="ECO:0000256" key="7">
    <source>
        <dbReference type="SAM" id="Phobius"/>
    </source>
</evidence>
<proteinExistence type="predicted"/>
<dbReference type="PANTHER" id="PTHR30176:SF3">
    <property type="entry name" value="FERREDOXIN-TYPE PROTEIN NAPH"/>
    <property type="match status" value="1"/>
</dbReference>
<dbReference type="Proteomes" id="UP001319200">
    <property type="component" value="Unassembled WGS sequence"/>
</dbReference>
<keyword evidence="6" id="KW-0411">Iron-sulfur</keyword>
<accession>A0AAP2DL33</accession>
<feature type="transmembrane region" description="Helical" evidence="7">
    <location>
        <begin position="354"/>
        <end position="373"/>
    </location>
</feature>
<dbReference type="PANTHER" id="PTHR30176">
    <property type="entry name" value="FERREDOXIN-TYPE PROTEIN NAPH"/>
    <property type="match status" value="1"/>
</dbReference>
<keyword evidence="3" id="KW-0479">Metal-binding</keyword>
<dbReference type="InterPro" id="IPR032879">
    <property type="entry name" value="FixG_C"/>
</dbReference>
<feature type="transmembrane region" description="Helical" evidence="7">
    <location>
        <begin position="57"/>
        <end position="75"/>
    </location>
</feature>
<dbReference type="PROSITE" id="PS00198">
    <property type="entry name" value="4FE4S_FER_1"/>
    <property type="match status" value="1"/>
</dbReference>
<dbReference type="Gene3D" id="3.30.70.20">
    <property type="match status" value="1"/>
</dbReference>
<dbReference type="Pfam" id="PF12801">
    <property type="entry name" value="Fer4_5"/>
    <property type="match status" value="1"/>
</dbReference>
<evidence type="ECO:0000313" key="9">
    <source>
        <dbReference type="EMBL" id="MBT1695864.1"/>
    </source>
</evidence>
<dbReference type="EMBL" id="JAHESF010000002">
    <property type="protein sequence ID" value="MBT1695864.1"/>
    <property type="molecule type" value="Genomic_DNA"/>
</dbReference>
<gene>
    <name evidence="9" type="primary">ccoG</name>
    <name evidence="9" type="ORF">KK083_03175</name>
</gene>
<dbReference type="InterPro" id="IPR017900">
    <property type="entry name" value="4Fe4S_Fe_S_CS"/>
</dbReference>
<dbReference type="InterPro" id="IPR051684">
    <property type="entry name" value="Electron_Trans/Redox"/>
</dbReference>